<evidence type="ECO:0000313" key="4">
    <source>
        <dbReference type="EMBL" id="GGY13419.1"/>
    </source>
</evidence>
<reference evidence="5" key="1">
    <citation type="journal article" date="2019" name="Int. J. Syst. Evol. Microbiol.">
        <title>The Global Catalogue of Microorganisms (GCM) 10K type strain sequencing project: providing services to taxonomists for standard genome sequencing and annotation.</title>
        <authorList>
            <consortium name="The Broad Institute Genomics Platform"/>
            <consortium name="The Broad Institute Genome Sequencing Center for Infectious Disease"/>
            <person name="Wu L."/>
            <person name="Ma J."/>
        </authorList>
    </citation>
    <scope>NUCLEOTIDE SEQUENCE [LARGE SCALE GENOMIC DNA]</scope>
    <source>
        <strain evidence="5">JCM 4594</strain>
    </source>
</reference>
<dbReference type="Gene3D" id="4.10.320.10">
    <property type="entry name" value="E3-binding domain"/>
    <property type="match status" value="1"/>
</dbReference>
<comment type="caution">
    <text evidence="4">The sequence shown here is derived from an EMBL/GenBank/DDBJ whole genome shotgun (WGS) entry which is preliminary data.</text>
</comment>
<feature type="domain" description="Knr4/Smi1-like" evidence="2">
    <location>
        <begin position="31"/>
        <end position="156"/>
    </location>
</feature>
<dbReference type="Proteomes" id="UP000600946">
    <property type="component" value="Unassembled WGS sequence"/>
</dbReference>
<dbReference type="SUPFAM" id="SSF160631">
    <property type="entry name" value="SMI1/KNR4-like"/>
    <property type="match status" value="1"/>
</dbReference>
<dbReference type="InterPro" id="IPR055370">
    <property type="entry name" value="Lsr2_DNA-bd"/>
</dbReference>
<dbReference type="Pfam" id="PF09346">
    <property type="entry name" value="SMI1_KNR4"/>
    <property type="match status" value="1"/>
</dbReference>
<dbReference type="InterPro" id="IPR036625">
    <property type="entry name" value="E3-bd_dom_sf"/>
</dbReference>
<protein>
    <recommendedName>
        <fullName evidence="6">Knr4/Smi1-like domain-containing protein</fullName>
    </recommendedName>
</protein>
<evidence type="ECO:0000313" key="5">
    <source>
        <dbReference type="Proteomes" id="UP000600946"/>
    </source>
</evidence>
<sequence length="225" mass="24257">MGDARQAWGRVTAWLENHAPEVSAALGGPGSPAAIYDAELRMGLQLPEQLRQWLLGHDIDAGRQPPAGSCLVALGCPGVLPSGGLLLGLLDIERVYLHKMAMEELTRSGSTDYPSWRSEWVPIASERDGFYGAFVNTISGAVGSWSEGSLPAEREYASLFAFFQDVADQLEGVSSCAWDGPGRARKCDPGPGDDPVRLWARANGYLVNDRGRIPAAIREAYEASR</sequence>
<dbReference type="EMBL" id="BMUU01000001">
    <property type="protein sequence ID" value="GGY13419.1"/>
    <property type="molecule type" value="Genomic_DNA"/>
</dbReference>
<dbReference type="InterPro" id="IPR037883">
    <property type="entry name" value="Knr4/Smi1-like_sf"/>
</dbReference>
<evidence type="ECO:0000259" key="2">
    <source>
        <dbReference type="Pfam" id="PF09346"/>
    </source>
</evidence>
<dbReference type="Pfam" id="PF23359">
    <property type="entry name" value="Lsr2_DNA-bd"/>
    <property type="match status" value="1"/>
</dbReference>
<feature type="domain" description="Lsr2 DNA-binding" evidence="3">
    <location>
        <begin position="196"/>
        <end position="223"/>
    </location>
</feature>
<gene>
    <name evidence="4" type="ORF">GCM10010326_00860</name>
</gene>
<name>A0ABQ2ZGD5_9ACTN</name>
<organism evidence="4 5">
    <name type="scientific">Streptomyces xanthochromogenes</name>
    <dbReference type="NCBI Taxonomy" id="67384"/>
    <lineage>
        <taxon>Bacteria</taxon>
        <taxon>Bacillati</taxon>
        <taxon>Actinomycetota</taxon>
        <taxon>Actinomycetes</taxon>
        <taxon>Kitasatosporales</taxon>
        <taxon>Streptomycetaceae</taxon>
        <taxon>Streptomyces</taxon>
    </lineage>
</organism>
<keyword evidence="5" id="KW-1185">Reference proteome</keyword>
<dbReference type="InterPro" id="IPR018958">
    <property type="entry name" value="Knr4/Smi1-like_dom"/>
</dbReference>
<evidence type="ECO:0008006" key="6">
    <source>
        <dbReference type="Google" id="ProtNLM"/>
    </source>
</evidence>
<accession>A0ABQ2ZGD5</accession>
<proteinExistence type="predicted"/>
<keyword evidence="1" id="KW-0238">DNA-binding</keyword>
<evidence type="ECO:0000256" key="1">
    <source>
        <dbReference type="ARBA" id="ARBA00023125"/>
    </source>
</evidence>
<evidence type="ECO:0000259" key="3">
    <source>
        <dbReference type="Pfam" id="PF23359"/>
    </source>
</evidence>